<accession>A0ABT9VWL7</accession>
<dbReference type="Pfam" id="PF08812">
    <property type="entry name" value="YtxC"/>
    <property type="match status" value="1"/>
</dbReference>
<dbReference type="InterPro" id="IPR014199">
    <property type="entry name" value="Spore_YtxC"/>
</dbReference>
<dbReference type="Proteomes" id="UP001235840">
    <property type="component" value="Unassembled WGS sequence"/>
</dbReference>
<proteinExistence type="predicted"/>
<protein>
    <submittedName>
        <fullName evidence="1">Sporulation protein YtxC</fullName>
    </submittedName>
</protein>
<gene>
    <name evidence="1" type="ORF">J2S11_001272</name>
</gene>
<comment type="caution">
    <text evidence="1">The sequence shown here is derived from an EMBL/GenBank/DDBJ whole genome shotgun (WGS) entry which is preliminary data.</text>
</comment>
<organism evidence="1 2">
    <name type="scientific">Caldalkalibacillus horti</name>
    <dbReference type="NCBI Taxonomy" id="77523"/>
    <lineage>
        <taxon>Bacteria</taxon>
        <taxon>Bacillati</taxon>
        <taxon>Bacillota</taxon>
        <taxon>Bacilli</taxon>
        <taxon>Bacillales</taxon>
        <taxon>Bacillaceae</taxon>
        <taxon>Caldalkalibacillus</taxon>
    </lineage>
</organism>
<reference evidence="1 2" key="1">
    <citation type="submission" date="2023-07" db="EMBL/GenBank/DDBJ databases">
        <title>Genomic Encyclopedia of Type Strains, Phase IV (KMG-IV): sequencing the most valuable type-strain genomes for metagenomic binning, comparative biology and taxonomic classification.</title>
        <authorList>
            <person name="Goeker M."/>
        </authorList>
    </citation>
    <scope>NUCLEOTIDE SEQUENCE [LARGE SCALE GENOMIC DNA]</scope>
    <source>
        <strain evidence="1 2">DSM 12751</strain>
    </source>
</reference>
<dbReference type="RefSeq" id="WP_307392398.1">
    <property type="nucleotide sequence ID" value="NZ_BAAADK010000045.1"/>
</dbReference>
<evidence type="ECO:0000313" key="2">
    <source>
        <dbReference type="Proteomes" id="UP001235840"/>
    </source>
</evidence>
<dbReference type="EMBL" id="JAUSTY010000004">
    <property type="protein sequence ID" value="MDQ0165372.1"/>
    <property type="molecule type" value="Genomic_DNA"/>
</dbReference>
<keyword evidence="2" id="KW-1185">Reference proteome</keyword>
<name>A0ABT9VWL7_9BACI</name>
<evidence type="ECO:0000313" key="1">
    <source>
        <dbReference type="EMBL" id="MDQ0165372.1"/>
    </source>
</evidence>
<sequence>MIKMVPLTTIKWEHFTPYLLLQLTGLEDRYIGFEVKDNYKCIHIQGYSLDQKLDPPLSHTQVDEQIKNAFCQAISEFYVEELEEEYIKMMIKKVFGFVQPEQIERIYHFCFDMLFLHEDSVFRDEAKISERKRQIFDCAYDYIQEEKEFHLDGFIRFRLSEYRYELEELIEFAVDEYIVDQEYQRFIQLLQQYVAQQIPQIPILHVHHRQGRRFVLFNQDGEQLTEQQIEQYLNKFAIESVTHEDIIVSTLIAMAPKIIILHTTDPNVTIIRTLQTIFQTRLELCLNCQKCKQWQERKLVQQ</sequence>